<organism evidence="6 7">
    <name type="scientific">Sulfobacillus benefaciens</name>
    <dbReference type="NCBI Taxonomy" id="453960"/>
    <lineage>
        <taxon>Bacteria</taxon>
        <taxon>Bacillati</taxon>
        <taxon>Bacillota</taxon>
        <taxon>Clostridia</taxon>
        <taxon>Eubacteriales</taxon>
        <taxon>Clostridiales Family XVII. Incertae Sedis</taxon>
        <taxon>Sulfobacillus</taxon>
    </lineage>
</organism>
<accession>A0A2T2XIL5</accession>
<feature type="binding site" evidence="4">
    <location>
        <position position="161"/>
    </location>
    <ligand>
        <name>[4Fe-4S] cluster</name>
        <dbReference type="ChEBI" id="CHEBI:49883"/>
    </ligand>
</feature>
<keyword evidence="4" id="KW-0411">Iron-sulfur</keyword>
<sequence length="273" mass="31386">MYPKTPGAAQFFSGTNYYYPHSVLMTLVQRRFHPMELLRLPEPPWNAPGTFDHINTQLDLMTTLDRVTWTVRAFAPTLTLASSFGAEDMVLLDMWAKSEATPIDVFCLDTGLLFPQTYDLINEVENKYGIQVRRVIPQLSVSQQALQFGPNLWERDPDTCCQLRKVNPLSRQLIGYRAWMTGIRRDQTINRRQAPLIGWDSTHNLVKVNPLAPWTYTDVLDYLTRHNVPFNPLHLQGYPSIGCQPCTKPVIDERDPRSGRWQGKEKTECGLHL</sequence>
<comment type="similarity">
    <text evidence="1 4">Belongs to the PAPS reductase family. CysH subfamily.</text>
</comment>
<protein>
    <recommendedName>
        <fullName evidence="4">Adenosine 5'-phosphosulfate reductase</fullName>
        <shortName evidence="4">APS reductase</shortName>
        <ecNumber evidence="4">1.8.4.10</ecNumber>
    </recommendedName>
    <alternativeName>
        <fullName evidence="4">5'-adenylylsulfate reductase</fullName>
    </alternativeName>
    <alternativeName>
        <fullName evidence="4">Thioredoxin-dependent 5'-adenylylsulfate reductase</fullName>
    </alternativeName>
</protein>
<comment type="function">
    <text evidence="4">Catalyzes the formation of sulfite from adenosine 5'-phosphosulfate (APS) using thioredoxin as an electron donor.</text>
</comment>
<dbReference type="HAMAP" id="MF_00063">
    <property type="entry name" value="CysH"/>
    <property type="match status" value="1"/>
</dbReference>
<comment type="pathway">
    <text evidence="3 4">Sulfur metabolism; hydrogen sulfide biosynthesis; sulfite from sulfate.</text>
</comment>
<feature type="domain" description="Phosphoadenosine phosphosulphate reductase" evidence="5">
    <location>
        <begin position="78"/>
        <end position="249"/>
    </location>
</feature>
<dbReference type="GO" id="GO:0005737">
    <property type="term" value="C:cytoplasm"/>
    <property type="evidence" value="ECO:0007669"/>
    <property type="project" value="UniProtKB-SubCell"/>
</dbReference>
<evidence type="ECO:0000313" key="7">
    <source>
        <dbReference type="Proteomes" id="UP000242972"/>
    </source>
</evidence>
<dbReference type="Proteomes" id="UP000242972">
    <property type="component" value="Unassembled WGS sequence"/>
</dbReference>
<feature type="active site" description="Nucleophile; cysteine thiosulfonate intermediate" evidence="4">
    <location>
        <position position="269"/>
    </location>
</feature>
<dbReference type="PIRSF" id="PIRSF000857">
    <property type="entry name" value="PAPS_reductase"/>
    <property type="match status" value="1"/>
</dbReference>
<dbReference type="NCBIfam" id="NF002537">
    <property type="entry name" value="PRK02090.1"/>
    <property type="match status" value="1"/>
</dbReference>
<dbReference type="CDD" id="cd23945">
    <property type="entry name" value="PAPS_reductase"/>
    <property type="match status" value="1"/>
</dbReference>
<evidence type="ECO:0000256" key="4">
    <source>
        <dbReference type="HAMAP-Rule" id="MF_00063"/>
    </source>
</evidence>
<comment type="caution">
    <text evidence="6">The sequence shown here is derived from an EMBL/GenBank/DDBJ whole genome shotgun (WGS) entry which is preliminary data.</text>
</comment>
<evidence type="ECO:0000313" key="6">
    <source>
        <dbReference type="EMBL" id="PSR34326.1"/>
    </source>
</evidence>
<dbReference type="NCBIfam" id="TIGR00434">
    <property type="entry name" value="cysH"/>
    <property type="match status" value="1"/>
</dbReference>
<name>A0A2T2XIL5_9FIRM</name>
<dbReference type="InterPro" id="IPR002500">
    <property type="entry name" value="PAPS_reduct_dom"/>
</dbReference>
<feature type="binding site" evidence="4">
    <location>
        <position position="243"/>
    </location>
    <ligand>
        <name>[4Fe-4S] cluster</name>
        <dbReference type="ChEBI" id="CHEBI:49883"/>
    </ligand>
</feature>
<keyword evidence="4" id="KW-0479">Metal-binding</keyword>
<dbReference type="GO" id="GO:0070814">
    <property type="term" value="P:hydrogen sulfide biosynthetic process"/>
    <property type="evidence" value="ECO:0007669"/>
    <property type="project" value="UniProtKB-UniRule"/>
</dbReference>
<reference evidence="6 7" key="1">
    <citation type="journal article" date="2014" name="BMC Genomics">
        <title>Comparison of environmental and isolate Sulfobacillus genomes reveals diverse carbon, sulfur, nitrogen, and hydrogen metabolisms.</title>
        <authorList>
            <person name="Justice N.B."/>
            <person name="Norman A."/>
            <person name="Brown C.T."/>
            <person name="Singh A."/>
            <person name="Thomas B.C."/>
            <person name="Banfield J.F."/>
        </authorList>
    </citation>
    <scope>NUCLEOTIDE SEQUENCE [LARGE SCALE GENOMIC DNA]</scope>
    <source>
        <strain evidence="6">AMDSBA4</strain>
    </source>
</reference>
<dbReference type="AlphaFoldDB" id="A0A2T2XIL5"/>
<dbReference type="PANTHER" id="PTHR46509:SF1">
    <property type="entry name" value="PHOSPHOADENOSINE PHOSPHOSULFATE REDUCTASE"/>
    <property type="match status" value="1"/>
</dbReference>
<dbReference type="EC" id="1.8.4.10" evidence="4"/>
<dbReference type="Gene3D" id="3.40.50.620">
    <property type="entry name" value="HUPs"/>
    <property type="match status" value="1"/>
</dbReference>
<gene>
    <name evidence="4" type="primary">cysH</name>
    <name evidence="6" type="ORF">C7B46_06265</name>
</gene>
<keyword evidence="2 4" id="KW-0560">Oxidoreductase</keyword>
<dbReference type="GO" id="GO:0004604">
    <property type="term" value="F:phosphoadenylyl-sulfate reductase (thioredoxin) activity"/>
    <property type="evidence" value="ECO:0007669"/>
    <property type="project" value="UniProtKB-UniRule"/>
</dbReference>
<dbReference type="PANTHER" id="PTHR46509">
    <property type="entry name" value="PHOSPHOADENOSINE PHOSPHOSULFATE REDUCTASE"/>
    <property type="match status" value="1"/>
</dbReference>
<keyword evidence="4" id="KW-0408">Iron</keyword>
<dbReference type="Pfam" id="PF01507">
    <property type="entry name" value="PAPS_reduct"/>
    <property type="match status" value="1"/>
</dbReference>
<dbReference type="EMBL" id="PXYW01000010">
    <property type="protein sequence ID" value="PSR34326.1"/>
    <property type="molecule type" value="Genomic_DNA"/>
</dbReference>
<dbReference type="InterPro" id="IPR014729">
    <property type="entry name" value="Rossmann-like_a/b/a_fold"/>
</dbReference>
<comment type="subcellular location">
    <subcellularLocation>
        <location evidence="4">Cytoplasm</location>
    </subcellularLocation>
</comment>
<proteinExistence type="inferred from homology"/>
<evidence type="ECO:0000256" key="2">
    <source>
        <dbReference type="ARBA" id="ARBA00023002"/>
    </source>
</evidence>
<dbReference type="GO" id="GO:0043866">
    <property type="term" value="F:adenylyl-sulfate reductase (thioredoxin) activity"/>
    <property type="evidence" value="ECO:0007669"/>
    <property type="project" value="UniProtKB-EC"/>
</dbReference>
<dbReference type="SUPFAM" id="SSF52402">
    <property type="entry name" value="Adenine nucleotide alpha hydrolases-like"/>
    <property type="match status" value="1"/>
</dbReference>
<comment type="cofactor">
    <cofactor evidence="4">
        <name>[4Fe-4S] cluster</name>
        <dbReference type="ChEBI" id="CHEBI:49883"/>
    </cofactor>
    <text evidence="4">Binds 1 [4Fe-4S] cluster per subunit.</text>
</comment>
<feature type="binding site" evidence="4">
    <location>
        <position position="246"/>
    </location>
    <ligand>
        <name>[4Fe-4S] cluster</name>
        <dbReference type="ChEBI" id="CHEBI:49883"/>
    </ligand>
</feature>
<dbReference type="GO" id="GO:0019379">
    <property type="term" value="P:sulfate assimilation, phosphoadenylyl sulfate reduction by phosphoadenylyl-sulfate reductase (thioredoxin)"/>
    <property type="evidence" value="ECO:0007669"/>
    <property type="project" value="UniProtKB-UniRule"/>
</dbReference>
<evidence type="ECO:0000256" key="3">
    <source>
        <dbReference type="ARBA" id="ARBA00024327"/>
    </source>
</evidence>
<feature type="binding site" evidence="4">
    <location>
        <position position="160"/>
    </location>
    <ligand>
        <name>[4Fe-4S] cluster</name>
        <dbReference type="ChEBI" id="CHEBI:49883"/>
    </ligand>
</feature>
<dbReference type="GO" id="GO:0051539">
    <property type="term" value="F:4 iron, 4 sulfur cluster binding"/>
    <property type="evidence" value="ECO:0007669"/>
    <property type="project" value="UniProtKB-UniRule"/>
</dbReference>
<evidence type="ECO:0000259" key="5">
    <source>
        <dbReference type="Pfam" id="PF01507"/>
    </source>
</evidence>
<comment type="catalytic activity">
    <reaction evidence="4">
        <text>[thioredoxin]-disulfide + sulfite + AMP + 2 H(+) = adenosine 5'-phosphosulfate + [thioredoxin]-dithiol</text>
        <dbReference type="Rhea" id="RHEA:21976"/>
        <dbReference type="Rhea" id="RHEA-COMP:10698"/>
        <dbReference type="Rhea" id="RHEA-COMP:10700"/>
        <dbReference type="ChEBI" id="CHEBI:15378"/>
        <dbReference type="ChEBI" id="CHEBI:17359"/>
        <dbReference type="ChEBI" id="CHEBI:29950"/>
        <dbReference type="ChEBI" id="CHEBI:50058"/>
        <dbReference type="ChEBI" id="CHEBI:58243"/>
        <dbReference type="ChEBI" id="CHEBI:456215"/>
        <dbReference type="EC" id="1.8.4.10"/>
    </reaction>
</comment>
<evidence type="ECO:0000256" key="1">
    <source>
        <dbReference type="ARBA" id="ARBA00009732"/>
    </source>
</evidence>
<dbReference type="GO" id="GO:0046872">
    <property type="term" value="F:metal ion binding"/>
    <property type="evidence" value="ECO:0007669"/>
    <property type="project" value="UniProtKB-KW"/>
</dbReference>
<dbReference type="InterPro" id="IPR004511">
    <property type="entry name" value="PAPS/APS_Rdtase"/>
</dbReference>
<keyword evidence="4" id="KW-0963">Cytoplasm</keyword>